<dbReference type="Gene3D" id="3.90.180.10">
    <property type="entry name" value="Medium-chain alcohol dehydrogenases, catalytic domain"/>
    <property type="match status" value="2"/>
</dbReference>
<dbReference type="SUPFAM" id="SSF50129">
    <property type="entry name" value="GroES-like"/>
    <property type="match status" value="1"/>
</dbReference>
<evidence type="ECO:0000256" key="6">
    <source>
        <dbReference type="SAM" id="Phobius"/>
    </source>
</evidence>
<feature type="transmembrane region" description="Helical" evidence="6">
    <location>
        <begin position="145"/>
        <end position="165"/>
    </location>
</feature>
<evidence type="ECO:0000313" key="9">
    <source>
        <dbReference type="Proteomes" id="UP001225316"/>
    </source>
</evidence>
<keyword evidence="5" id="KW-0560">Oxidoreductase</keyword>
<dbReference type="InterPro" id="IPR013154">
    <property type="entry name" value="ADH-like_N"/>
</dbReference>
<accession>A0ABU1AZE8</accession>
<comment type="cofactor">
    <cofactor evidence="1">
        <name>Zn(2+)</name>
        <dbReference type="ChEBI" id="CHEBI:29105"/>
    </cofactor>
</comment>
<evidence type="ECO:0000256" key="4">
    <source>
        <dbReference type="ARBA" id="ARBA00022833"/>
    </source>
</evidence>
<dbReference type="PANTHER" id="PTHR43350:SF19">
    <property type="entry name" value="D-GULOSIDE 3-DEHYDROGENASE"/>
    <property type="match status" value="1"/>
</dbReference>
<dbReference type="Proteomes" id="UP001225316">
    <property type="component" value="Unassembled WGS sequence"/>
</dbReference>
<protein>
    <submittedName>
        <fullName evidence="8">Zinc-binding alcohol dehydrogenase</fullName>
    </submittedName>
</protein>
<organism evidence="8 9">
    <name type="scientific">Thalassobacterium maritimum</name>
    <dbReference type="NCBI Taxonomy" id="3041265"/>
    <lineage>
        <taxon>Bacteria</taxon>
        <taxon>Pseudomonadati</taxon>
        <taxon>Verrucomicrobiota</taxon>
        <taxon>Opitutia</taxon>
        <taxon>Puniceicoccales</taxon>
        <taxon>Coraliomargaritaceae</taxon>
        <taxon>Thalassobacterium</taxon>
    </lineage>
</organism>
<comment type="caution">
    <text evidence="8">The sequence shown here is derived from an EMBL/GenBank/DDBJ whole genome shotgun (WGS) entry which is preliminary data.</text>
</comment>
<keyword evidence="4" id="KW-0862">Zinc</keyword>
<evidence type="ECO:0000256" key="3">
    <source>
        <dbReference type="ARBA" id="ARBA00022723"/>
    </source>
</evidence>
<dbReference type="SUPFAM" id="SSF51735">
    <property type="entry name" value="NAD(P)-binding Rossmann-fold domains"/>
    <property type="match status" value="1"/>
</dbReference>
<dbReference type="EMBL" id="JARXHW010000075">
    <property type="protein sequence ID" value="MDQ8209493.1"/>
    <property type="molecule type" value="Genomic_DNA"/>
</dbReference>
<evidence type="ECO:0000256" key="1">
    <source>
        <dbReference type="ARBA" id="ARBA00001947"/>
    </source>
</evidence>
<keyword evidence="3" id="KW-0479">Metal-binding</keyword>
<dbReference type="Pfam" id="PF00107">
    <property type="entry name" value="ADH_zinc_N"/>
    <property type="match status" value="1"/>
</dbReference>
<proteinExistence type="inferred from homology"/>
<dbReference type="SMART" id="SM00829">
    <property type="entry name" value="PKS_ER"/>
    <property type="match status" value="1"/>
</dbReference>
<keyword evidence="9" id="KW-1185">Reference proteome</keyword>
<evidence type="ECO:0000256" key="2">
    <source>
        <dbReference type="ARBA" id="ARBA00008072"/>
    </source>
</evidence>
<evidence type="ECO:0000256" key="5">
    <source>
        <dbReference type="ARBA" id="ARBA00023002"/>
    </source>
</evidence>
<feature type="domain" description="Enoyl reductase (ER)" evidence="7">
    <location>
        <begin position="12"/>
        <end position="298"/>
    </location>
</feature>
<name>A0ABU1AZE8_9BACT</name>
<sequence>MKRKQIVFTGVGCAELQEVAMLRAGDDDVLVANDVSAISAGTERACLLDLPNLGDEPQGCFPKTLGYSGVGRVIEVGKNIRSVEPGDRVLTHWGSSHSNFNCITEDNLFKIVDDLIPSEHAVFAVIAGFSLNALRKTRLELGESAAVVGLGILGLFAVALSRIAGAAPVIASDLNAARREIALGLGAHFAFDPAGADYVEQVKAAARGGVNAVIEVTGQSIAMKQALALTAPFGRIALLGCTRVSDASIDYYQDVHRPGIEMIGAHTMSRPKLESRPHSWTWRDDARAILDYMSDGRLDMSQIVSTLYSPLESSAVYAALAKNENFPVGAVFDWNQLK</sequence>
<dbReference type="Pfam" id="PF08240">
    <property type="entry name" value="ADH_N"/>
    <property type="match status" value="1"/>
</dbReference>
<dbReference type="InterPro" id="IPR011032">
    <property type="entry name" value="GroES-like_sf"/>
</dbReference>
<dbReference type="InterPro" id="IPR013149">
    <property type="entry name" value="ADH-like_C"/>
</dbReference>
<evidence type="ECO:0000259" key="7">
    <source>
        <dbReference type="SMART" id="SM00829"/>
    </source>
</evidence>
<reference evidence="8 9" key="1">
    <citation type="submission" date="2023-04" db="EMBL/GenBank/DDBJ databases">
        <title>A novel bacteria isolated from coastal sediment.</title>
        <authorList>
            <person name="Liu X.-J."/>
            <person name="Du Z.-J."/>
        </authorList>
    </citation>
    <scope>NUCLEOTIDE SEQUENCE [LARGE SCALE GENOMIC DNA]</scope>
    <source>
        <strain evidence="8 9">SDUM461003</strain>
    </source>
</reference>
<dbReference type="RefSeq" id="WP_308952410.1">
    <property type="nucleotide sequence ID" value="NZ_JARXHW010000075.1"/>
</dbReference>
<keyword evidence="6" id="KW-0472">Membrane</keyword>
<dbReference type="InterPro" id="IPR020843">
    <property type="entry name" value="ER"/>
</dbReference>
<evidence type="ECO:0000313" key="8">
    <source>
        <dbReference type="EMBL" id="MDQ8209493.1"/>
    </source>
</evidence>
<dbReference type="Gene3D" id="3.40.50.720">
    <property type="entry name" value="NAD(P)-binding Rossmann-like Domain"/>
    <property type="match status" value="1"/>
</dbReference>
<dbReference type="InterPro" id="IPR036291">
    <property type="entry name" value="NAD(P)-bd_dom_sf"/>
</dbReference>
<comment type="similarity">
    <text evidence="2">Belongs to the zinc-containing alcohol dehydrogenase family.</text>
</comment>
<gene>
    <name evidence="8" type="ORF">QEH52_18355</name>
</gene>
<dbReference type="CDD" id="cd08255">
    <property type="entry name" value="2-desacetyl-2-hydroxyethyl_bacteriochlorophyllide_like"/>
    <property type="match status" value="1"/>
</dbReference>
<dbReference type="PANTHER" id="PTHR43350">
    <property type="entry name" value="NAD-DEPENDENT ALCOHOL DEHYDROGENASE"/>
    <property type="match status" value="1"/>
</dbReference>
<keyword evidence="6" id="KW-1133">Transmembrane helix</keyword>
<keyword evidence="6" id="KW-0812">Transmembrane</keyword>